<dbReference type="PANTHER" id="PTHR13378:SF1">
    <property type="entry name" value="RAGULATOR COMPLEX PROTEIN LAMTOR3"/>
    <property type="match status" value="1"/>
</dbReference>
<dbReference type="EMBL" id="GG738868">
    <property type="protein sequence ID" value="EFC44509.1"/>
    <property type="molecule type" value="Genomic_DNA"/>
</dbReference>
<dbReference type="Gene3D" id="3.30.450.30">
    <property type="entry name" value="Dynein light chain 2a, cytoplasmic"/>
    <property type="match status" value="1"/>
</dbReference>
<dbReference type="STRING" id="5762.D2VFP9"/>
<protein>
    <submittedName>
        <fullName evidence="2">Predicted protein</fullName>
    </submittedName>
</protein>
<reference evidence="2 3" key="1">
    <citation type="journal article" date="2010" name="Cell">
        <title>The genome of Naegleria gruberi illuminates early eukaryotic versatility.</title>
        <authorList>
            <person name="Fritz-Laylin L.K."/>
            <person name="Prochnik S.E."/>
            <person name="Ginger M.L."/>
            <person name="Dacks J.B."/>
            <person name="Carpenter M.L."/>
            <person name="Field M.C."/>
            <person name="Kuo A."/>
            <person name="Paredez A."/>
            <person name="Chapman J."/>
            <person name="Pham J."/>
            <person name="Shu S."/>
            <person name="Neupane R."/>
            <person name="Cipriano M."/>
            <person name="Mancuso J."/>
            <person name="Tu H."/>
            <person name="Salamov A."/>
            <person name="Lindquist E."/>
            <person name="Shapiro H."/>
            <person name="Lucas S."/>
            <person name="Grigoriev I.V."/>
            <person name="Cande W.Z."/>
            <person name="Fulton C."/>
            <person name="Rokhsar D.S."/>
            <person name="Dawson S.C."/>
        </authorList>
    </citation>
    <scope>NUCLEOTIDE SEQUENCE [LARGE SCALE GENOMIC DNA]</scope>
    <source>
        <strain evidence="2 3">NEG-M</strain>
    </source>
</reference>
<dbReference type="GO" id="GO:0032008">
    <property type="term" value="P:positive regulation of TOR signaling"/>
    <property type="evidence" value="ECO:0007669"/>
    <property type="project" value="TreeGrafter"/>
</dbReference>
<dbReference type="OrthoDB" id="343907at2759"/>
<dbReference type="KEGG" id="ngr:NAEGRDRAFT_67701"/>
<name>D2VFP9_NAEGR</name>
<gene>
    <name evidence="2" type="ORF">NAEGRDRAFT_67701</name>
</gene>
<dbReference type="GO" id="GO:0071986">
    <property type="term" value="C:Ragulator complex"/>
    <property type="evidence" value="ECO:0007669"/>
    <property type="project" value="TreeGrafter"/>
</dbReference>
<dbReference type="OMA" id="FPATHIL"/>
<organism evidence="3">
    <name type="scientific">Naegleria gruberi</name>
    <name type="common">Amoeba</name>
    <dbReference type="NCBI Taxonomy" id="5762"/>
    <lineage>
        <taxon>Eukaryota</taxon>
        <taxon>Discoba</taxon>
        <taxon>Heterolobosea</taxon>
        <taxon>Tetramitia</taxon>
        <taxon>Eutetramitia</taxon>
        <taxon>Vahlkampfiidae</taxon>
        <taxon>Naegleria</taxon>
    </lineage>
</organism>
<dbReference type="Pfam" id="PF08923">
    <property type="entry name" value="MAPKK1_Int"/>
    <property type="match status" value="1"/>
</dbReference>
<evidence type="ECO:0000313" key="3">
    <source>
        <dbReference type="Proteomes" id="UP000006671"/>
    </source>
</evidence>
<dbReference type="SUPFAM" id="SSF103196">
    <property type="entry name" value="Roadblock/LC7 domain"/>
    <property type="match status" value="1"/>
</dbReference>
<dbReference type="InterPro" id="IPR015019">
    <property type="entry name" value="LAMTOR3"/>
</dbReference>
<dbReference type="GO" id="GO:0071230">
    <property type="term" value="P:cellular response to amino acid stimulus"/>
    <property type="evidence" value="ECO:0007669"/>
    <property type="project" value="TreeGrafter"/>
</dbReference>
<sequence>MSSLLSSSLKQQNMQQLSQSLKQQQQFMEEQRFKNNPFFEKLFKRIDGLVSILVADSDGNIISRGYSEECQIEFDTTFPATHILAAEQANKLPFGKNKYIISCYNDYSILQMYTESANTGDEKKSEEEDDDEMGEFLYISFICTSDASLQLIIDLSDSIMESMKTLYLSQENEQQ</sequence>
<dbReference type="SMART" id="SM01278">
    <property type="entry name" value="MAPKK1_Int"/>
    <property type="match status" value="1"/>
</dbReference>
<dbReference type="PANTHER" id="PTHR13378">
    <property type="entry name" value="REGULATOR COMPLEX PROTEIN LAMTOR3"/>
    <property type="match status" value="1"/>
</dbReference>
<dbReference type="AlphaFoldDB" id="D2VFP9"/>
<keyword evidence="3" id="KW-1185">Reference proteome</keyword>
<dbReference type="Proteomes" id="UP000006671">
    <property type="component" value="Unassembled WGS sequence"/>
</dbReference>
<dbReference type="VEuPathDB" id="AmoebaDB:NAEGRDRAFT_67701"/>
<proteinExistence type="inferred from homology"/>
<dbReference type="GeneID" id="8848469"/>
<evidence type="ECO:0000256" key="1">
    <source>
        <dbReference type="ARBA" id="ARBA00005356"/>
    </source>
</evidence>
<evidence type="ECO:0000313" key="2">
    <source>
        <dbReference type="EMBL" id="EFC44509.1"/>
    </source>
</evidence>
<dbReference type="RefSeq" id="XP_002677253.1">
    <property type="nucleotide sequence ID" value="XM_002677207.1"/>
</dbReference>
<dbReference type="InParanoid" id="D2VFP9"/>
<comment type="similarity">
    <text evidence="1">Belongs to the LAMTOR3 family.</text>
</comment>
<accession>D2VFP9</accession>